<dbReference type="GO" id="GO:0006433">
    <property type="term" value="P:prolyl-tRNA aminoacylation"/>
    <property type="evidence" value="ECO:0007669"/>
    <property type="project" value="InterPro"/>
</dbReference>
<dbReference type="InterPro" id="IPR002316">
    <property type="entry name" value="Pro-tRNA-ligase_IIa"/>
</dbReference>
<evidence type="ECO:0000313" key="12">
    <source>
        <dbReference type="Proteomes" id="UP000230093"/>
    </source>
</evidence>
<proteinExistence type="predicted"/>
<dbReference type="Gene3D" id="3.40.50.800">
    <property type="entry name" value="Anticodon-binding domain"/>
    <property type="match status" value="1"/>
</dbReference>
<dbReference type="InterPro" id="IPR045864">
    <property type="entry name" value="aa-tRNA-synth_II/BPL/LPL"/>
</dbReference>
<dbReference type="Pfam" id="PF00587">
    <property type="entry name" value="tRNA-synt_2b"/>
    <property type="match status" value="1"/>
</dbReference>
<dbReference type="InterPro" id="IPR006195">
    <property type="entry name" value="aa-tRNA-synth_II"/>
</dbReference>
<sequence length="411" mass="46739">MLYSNLFTRTRKQAPKDEVTVNAKLLVQAGFVSKLMAGVYSFLPLGLRVLRKIENIIREEMDVIGGQEVYLPALHPAENWKTTSGWDKIDVLFKIKSRTGKDYALGQSHEEVITPLVKEYVRSYKDLPIYVYQIQSKYRDELRAKSGILRGKEFGMKDMYSFDLNQADFLKFYKQAKKAYLKVFQRCGLTAKVTEASGGDFSQKISYEFMVLTKAGEDDILYCDKCEYCINLDIAKTKAGDKCPKCQIGRLIKARASEVGNVFDLGSKYSKDFNFYVLDEKGKKVYPIMGCYGIGVTRLLGVIVEKYHDEKGIVWPKTVSPFQIHLVSLGDDNKVKNKALRVYQELLGKGIEVIWDDREKVSAGEKLAEADLLGVPIRLVISDKTKDKIEYRERESKKIKLLSSAEILASL</sequence>
<dbReference type="InterPro" id="IPR050062">
    <property type="entry name" value="Pro-tRNA_synthetase"/>
</dbReference>
<reference evidence="12" key="1">
    <citation type="submission" date="2017-09" db="EMBL/GenBank/DDBJ databases">
        <title>Depth-based differentiation of microbial function through sediment-hosted aquifers and enrichment of novel symbionts in the deep terrestrial subsurface.</title>
        <authorList>
            <person name="Probst A.J."/>
            <person name="Ladd B."/>
            <person name="Jarett J.K."/>
            <person name="Geller-Mcgrath D.E."/>
            <person name="Sieber C.M.K."/>
            <person name="Emerson J.B."/>
            <person name="Anantharaman K."/>
            <person name="Thomas B.C."/>
            <person name="Malmstrom R."/>
            <person name="Stieglmeier M."/>
            <person name="Klingl A."/>
            <person name="Woyke T."/>
            <person name="Ryan C.M."/>
            <person name="Banfield J.F."/>
        </authorList>
    </citation>
    <scope>NUCLEOTIDE SEQUENCE [LARGE SCALE GENOMIC DNA]</scope>
</reference>
<dbReference type="InterPro" id="IPR002314">
    <property type="entry name" value="aa-tRNA-synt_IIb"/>
</dbReference>
<dbReference type="Gene3D" id="3.30.930.10">
    <property type="entry name" value="Bira Bifunctional Protein, Domain 2"/>
    <property type="match status" value="1"/>
</dbReference>
<keyword evidence="6" id="KW-0648">Protein biosynthesis</keyword>
<evidence type="ECO:0000256" key="2">
    <source>
        <dbReference type="ARBA" id="ARBA00019110"/>
    </source>
</evidence>
<evidence type="ECO:0000256" key="8">
    <source>
        <dbReference type="ARBA" id="ARBA00029731"/>
    </source>
</evidence>
<evidence type="ECO:0000256" key="9">
    <source>
        <dbReference type="ARBA" id="ARBA00047671"/>
    </source>
</evidence>
<evidence type="ECO:0000259" key="10">
    <source>
        <dbReference type="PROSITE" id="PS50862"/>
    </source>
</evidence>
<dbReference type="Pfam" id="PF03129">
    <property type="entry name" value="HGTP_anticodon"/>
    <property type="match status" value="1"/>
</dbReference>
<dbReference type="GO" id="GO:0004827">
    <property type="term" value="F:proline-tRNA ligase activity"/>
    <property type="evidence" value="ECO:0007669"/>
    <property type="project" value="UniProtKB-EC"/>
</dbReference>
<dbReference type="GO" id="GO:0005829">
    <property type="term" value="C:cytosol"/>
    <property type="evidence" value="ECO:0007669"/>
    <property type="project" value="TreeGrafter"/>
</dbReference>
<protein>
    <recommendedName>
        <fullName evidence="2">Proline--tRNA ligase</fullName>
        <ecNumber evidence="1">6.1.1.15</ecNumber>
    </recommendedName>
    <alternativeName>
        <fullName evidence="8">Prolyl-tRNA synthetase</fullName>
    </alternativeName>
</protein>
<dbReference type="PROSITE" id="PS50862">
    <property type="entry name" value="AA_TRNA_LIGASE_II"/>
    <property type="match status" value="1"/>
</dbReference>
<dbReference type="EMBL" id="PEZT01000011">
    <property type="protein sequence ID" value="PIS09332.1"/>
    <property type="molecule type" value="Genomic_DNA"/>
</dbReference>
<dbReference type="AlphaFoldDB" id="A0A2H0W9J8"/>
<dbReference type="InterPro" id="IPR036621">
    <property type="entry name" value="Anticodon-bd_dom_sf"/>
</dbReference>
<dbReference type="SUPFAM" id="SSF52954">
    <property type="entry name" value="Class II aaRS ABD-related"/>
    <property type="match status" value="1"/>
</dbReference>
<dbReference type="PANTHER" id="PTHR42753:SF2">
    <property type="entry name" value="PROLINE--TRNA LIGASE"/>
    <property type="match status" value="1"/>
</dbReference>
<dbReference type="GO" id="GO:0005524">
    <property type="term" value="F:ATP binding"/>
    <property type="evidence" value="ECO:0007669"/>
    <property type="project" value="UniProtKB-KW"/>
</dbReference>
<keyword evidence="5" id="KW-0067">ATP-binding</keyword>
<evidence type="ECO:0000256" key="1">
    <source>
        <dbReference type="ARBA" id="ARBA00012831"/>
    </source>
</evidence>
<comment type="caution">
    <text evidence="11">The sequence shown here is derived from an EMBL/GenBank/DDBJ whole genome shotgun (WGS) entry which is preliminary data.</text>
</comment>
<comment type="catalytic activity">
    <reaction evidence="9">
        <text>tRNA(Pro) + L-proline + ATP = L-prolyl-tRNA(Pro) + AMP + diphosphate</text>
        <dbReference type="Rhea" id="RHEA:14305"/>
        <dbReference type="Rhea" id="RHEA-COMP:9700"/>
        <dbReference type="Rhea" id="RHEA-COMP:9702"/>
        <dbReference type="ChEBI" id="CHEBI:30616"/>
        <dbReference type="ChEBI" id="CHEBI:33019"/>
        <dbReference type="ChEBI" id="CHEBI:60039"/>
        <dbReference type="ChEBI" id="CHEBI:78442"/>
        <dbReference type="ChEBI" id="CHEBI:78532"/>
        <dbReference type="ChEBI" id="CHEBI:456215"/>
        <dbReference type="EC" id="6.1.1.15"/>
    </reaction>
</comment>
<evidence type="ECO:0000256" key="4">
    <source>
        <dbReference type="ARBA" id="ARBA00022741"/>
    </source>
</evidence>
<dbReference type="PRINTS" id="PR01046">
    <property type="entry name" value="TRNASYNTHPRO"/>
</dbReference>
<dbReference type="EC" id="6.1.1.15" evidence="1"/>
<organism evidence="11 12">
    <name type="scientific">Candidatus Beckwithbacteria bacterium CG10_big_fil_rev_8_21_14_0_10_34_10</name>
    <dbReference type="NCBI Taxonomy" id="1974495"/>
    <lineage>
        <taxon>Bacteria</taxon>
        <taxon>Candidatus Beckwithiibacteriota</taxon>
    </lineage>
</organism>
<dbReference type="PANTHER" id="PTHR42753">
    <property type="entry name" value="MITOCHONDRIAL RIBOSOME PROTEIN L39/PROLYL-TRNA LIGASE FAMILY MEMBER"/>
    <property type="match status" value="1"/>
</dbReference>
<evidence type="ECO:0000256" key="6">
    <source>
        <dbReference type="ARBA" id="ARBA00022917"/>
    </source>
</evidence>
<keyword evidence="4" id="KW-0547">Nucleotide-binding</keyword>
<dbReference type="InterPro" id="IPR004154">
    <property type="entry name" value="Anticodon-bd"/>
</dbReference>
<keyword evidence="7" id="KW-0030">Aminoacyl-tRNA synthetase</keyword>
<evidence type="ECO:0000313" key="11">
    <source>
        <dbReference type="EMBL" id="PIS09332.1"/>
    </source>
</evidence>
<gene>
    <name evidence="11" type="ORF">COT75_02000</name>
</gene>
<evidence type="ECO:0000256" key="5">
    <source>
        <dbReference type="ARBA" id="ARBA00022840"/>
    </source>
</evidence>
<name>A0A2H0W9J8_9BACT</name>
<feature type="domain" description="Aminoacyl-transfer RNA synthetases class-II family profile" evidence="10">
    <location>
        <begin position="17"/>
        <end position="316"/>
    </location>
</feature>
<dbReference type="SUPFAM" id="SSF55681">
    <property type="entry name" value="Class II aaRS and biotin synthetases"/>
    <property type="match status" value="1"/>
</dbReference>
<dbReference type="Proteomes" id="UP000230093">
    <property type="component" value="Unassembled WGS sequence"/>
</dbReference>
<evidence type="ECO:0000256" key="7">
    <source>
        <dbReference type="ARBA" id="ARBA00023146"/>
    </source>
</evidence>
<accession>A0A2H0W9J8</accession>
<keyword evidence="3" id="KW-0436">Ligase</keyword>
<evidence type="ECO:0000256" key="3">
    <source>
        <dbReference type="ARBA" id="ARBA00022598"/>
    </source>
</evidence>